<protein>
    <submittedName>
        <fullName evidence="1">Uncharacterized protein</fullName>
    </submittedName>
</protein>
<dbReference type="AlphaFoldDB" id="A0A0K8RAZ8"/>
<name>A0A0K8RAZ8_IXORI</name>
<sequence length="130" mass="14734">MDYFDCTYVNGPFPLCFCSFCGGTQSEFFPLPDCPPTTTGVPPVCWNMYDATLQDKYRTNNTCEGWNTGFQKFIGHANTSVCRLIECLQQNHALVATALIQAQRGEPPQKCLRKTILRLQNHLKIIFEGF</sequence>
<evidence type="ECO:0000313" key="1">
    <source>
        <dbReference type="EMBL" id="JAA68256.1"/>
    </source>
</evidence>
<dbReference type="EMBL" id="GADI01005552">
    <property type="protein sequence ID" value="JAA68256.1"/>
    <property type="molecule type" value="mRNA"/>
</dbReference>
<accession>A0A0K8RAZ8</accession>
<organism evidence="1">
    <name type="scientific">Ixodes ricinus</name>
    <name type="common">Common tick</name>
    <name type="synonym">Acarus ricinus</name>
    <dbReference type="NCBI Taxonomy" id="34613"/>
    <lineage>
        <taxon>Eukaryota</taxon>
        <taxon>Metazoa</taxon>
        <taxon>Ecdysozoa</taxon>
        <taxon>Arthropoda</taxon>
        <taxon>Chelicerata</taxon>
        <taxon>Arachnida</taxon>
        <taxon>Acari</taxon>
        <taxon>Parasitiformes</taxon>
        <taxon>Ixodida</taxon>
        <taxon>Ixodoidea</taxon>
        <taxon>Ixodidae</taxon>
        <taxon>Ixodinae</taxon>
        <taxon>Ixodes</taxon>
    </lineage>
</organism>
<proteinExistence type="evidence at transcript level"/>
<reference evidence="1" key="1">
    <citation type="submission" date="2012-12" db="EMBL/GenBank/DDBJ databases">
        <title>Identification and characterization of a phenylalanine ammonia-lyase gene family in Isatis indigotica Fort.</title>
        <authorList>
            <person name="Liu Q."/>
            <person name="Chen J."/>
            <person name="Zhou X."/>
            <person name="Di P."/>
            <person name="Xiao Y."/>
            <person name="Xuan H."/>
            <person name="Zhang L."/>
            <person name="Chen W."/>
        </authorList>
    </citation>
    <scope>NUCLEOTIDE SEQUENCE</scope>
    <source>
        <tissue evidence="1">Salivary gland</tissue>
    </source>
</reference>